<sequence>MVGRCARAHNGAMSEGNVIRVLARIYVDDLAGSLPLYEQLTGQSSPHTFTFGATRLARVGDFLLIEGADARVRSHAATIAVRDVAEVVAAVTKAGGQLLEGSAEGPNGPR</sequence>
<dbReference type="AlphaFoldDB" id="A0A2C6ZQ02"/>
<gene>
    <name evidence="1" type="ORF">PFR_JS10_1005</name>
</gene>
<evidence type="ECO:0008006" key="2">
    <source>
        <dbReference type="Google" id="ProtNLM"/>
    </source>
</evidence>
<dbReference type="InterPro" id="IPR029068">
    <property type="entry name" value="Glyas_Bleomycin-R_OHBP_Dase"/>
</dbReference>
<reference evidence="1" key="1">
    <citation type="submission" date="2016-05" db="EMBL/GenBank/DDBJ databases">
        <authorList>
            <person name="Lavstsen T."/>
            <person name="Jespersen J.S."/>
        </authorList>
    </citation>
    <scope>NUCLEOTIDE SEQUENCE</scope>
    <source>
        <strain evidence="1">PFRJS10</strain>
    </source>
</reference>
<accession>A0A2C6ZQ02</accession>
<organism evidence="1">
    <name type="scientific">Propionibacterium freudenreichii</name>
    <dbReference type="NCBI Taxonomy" id="1744"/>
    <lineage>
        <taxon>Bacteria</taxon>
        <taxon>Bacillati</taxon>
        <taxon>Actinomycetota</taxon>
        <taxon>Actinomycetes</taxon>
        <taxon>Propionibacteriales</taxon>
        <taxon>Propionibacteriaceae</taxon>
        <taxon>Propionibacterium</taxon>
    </lineage>
</organism>
<dbReference type="EMBL" id="LT576035">
    <property type="protein sequence ID" value="SBN38648.1"/>
    <property type="molecule type" value="Genomic_DNA"/>
</dbReference>
<dbReference type="Gene3D" id="3.10.180.10">
    <property type="entry name" value="2,3-Dihydroxybiphenyl 1,2-Dioxygenase, domain 1"/>
    <property type="match status" value="1"/>
</dbReference>
<name>A0A2C6ZQ02_9ACTN</name>
<protein>
    <recommendedName>
        <fullName evidence="2">VOC domain-containing protein</fullName>
    </recommendedName>
</protein>
<dbReference type="SUPFAM" id="SSF54593">
    <property type="entry name" value="Glyoxalase/Bleomycin resistance protein/Dihydroxybiphenyl dioxygenase"/>
    <property type="match status" value="1"/>
</dbReference>
<evidence type="ECO:0000313" key="1">
    <source>
        <dbReference type="EMBL" id="SBN38648.1"/>
    </source>
</evidence>
<proteinExistence type="predicted"/>